<keyword evidence="13" id="KW-1185">Reference proteome</keyword>
<reference evidence="13" key="1">
    <citation type="submission" date="2017-02" db="EMBL/GenBank/DDBJ databases">
        <authorList>
            <person name="Varghese N."/>
            <person name="Submissions S."/>
        </authorList>
    </citation>
    <scope>NUCLEOTIDE SEQUENCE [LARGE SCALE GENOMIC DNA]</scope>
    <source>
        <strain evidence="13">ATCC 700200</strain>
    </source>
</reference>
<organism evidence="12 13">
    <name type="scientific">Prosthecobacter debontii</name>
    <dbReference type="NCBI Taxonomy" id="48467"/>
    <lineage>
        <taxon>Bacteria</taxon>
        <taxon>Pseudomonadati</taxon>
        <taxon>Verrucomicrobiota</taxon>
        <taxon>Verrucomicrobiia</taxon>
        <taxon>Verrucomicrobiales</taxon>
        <taxon>Verrucomicrobiaceae</taxon>
        <taxon>Prosthecobacter</taxon>
    </lineage>
</organism>
<keyword evidence="6 10" id="KW-0274">FAD</keyword>
<sequence length="323" mass="36022">MLKHVTQIPLQPDGRGVRSVQFKALGTACAIQFRCAVQRTALQFVADALGWLQAFEAKFSRFRPDSLVSQINVAAGESWVKIDSEMEQMLNMGDSMYRLTQGIMDPAMLPLIRVWDWKKVHERLPSDEEVKQALSLSKWEDVKRESGRIFLPRKGMGLDFGGFGKEYAVDQIVAIARKYEIEDLLVDLGRDIYATGGNGIHPFWHVGIQDGVQTERCIGGLAVSGYAVCASGDYARRFEHNGIRYGHILDRRTGWPVSHGLRAITVLGPNCLVAGIYSTCAFILGWREGLQFVENAPGVEACLQNEQGVIVSRHFMKHQVKAA</sequence>
<dbReference type="EMBL" id="FUYE01000007">
    <property type="protein sequence ID" value="SKA97166.1"/>
    <property type="molecule type" value="Genomic_DNA"/>
</dbReference>
<name>A0A1T4Y5Z7_9BACT</name>
<evidence type="ECO:0000313" key="13">
    <source>
        <dbReference type="Proteomes" id="UP000190774"/>
    </source>
</evidence>
<comment type="cofactor">
    <cofactor evidence="11">
        <name>Mg(2+)</name>
        <dbReference type="ChEBI" id="CHEBI:18420"/>
    </cofactor>
    <cofactor evidence="11">
        <name>Mn(2+)</name>
        <dbReference type="ChEBI" id="CHEBI:29035"/>
    </cofactor>
    <text evidence="11">Magnesium. Can also use manganese.</text>
</comment>
<keyword evidence="5 10" id="KW-0479">Metal-binding</keyword>
<dbReference type="SUPFAM" id="SSF143631">
    <property type="entry name" value="ApbE-like"/>
    <property type="match status" value="1"/>
</dbReference>
<keyword evidence="4 10" id="KW-0808">Transferase</keyword>
<evidence type="ECO:0000256" key="9">
    <source>
        <dbReference type="ARBA" id="ARBA00048540"/>
    </source>
</evidence>
<dbReference type="Pfam" id="PF02424">
    <property type="entry name" value="ApbE"/>
    <property type="match status" value="1"/>
</dbReference>
<evidence type="ECO:0000256" key="3">
    <source>
        <dbReference type="ARBA" id="ARBA00022630"/>
    </source>
</evidence>
<evidence type="ECO:0000256" key="6">
    <source>
        <dbReference type="ARBA" id="ARBA00022827"/>
    </source>
</evidence>
<proteinExistence type="inferred from homology"/>
<dbReference type="OrthoDB" id="9778595at2"/>
<dbReference type="InterPro" id="IPR003374">
    <property type="entry name" value="ApbE-like_sf"/>
</dbReference>
<dbReference type="PIRSF" id="PIRSF006268">
    <property type="entry name" value="ApbE"/>
    <property type="match status" value="1"/>
</dbReference>
<gene>
    <name evidence="12" type="ORF">SAMN02745166_02562</name>
</gene>
<accession>A0A1T4Y5Z7</accession>
<keyword evidence="3 10" id="KW-0285">Flavoprotein</keyword>
<dbReference type="InterPro" id="IPR024932">
    <property type="entry name" value="ApbE"/>
</dbReference>
<dbReference type="Proteomes" id="UP000190774">
    <property type="component" value="Unassembled WGS sequence"/>
</dbReference>
<evidence type="ECO:0000256" key="7">
    <source>
        <dbReference type="ARBA" id="ARBA00022842"/>
    </source>
</evidence>
<dbReference type="PANTHER" id="PTHR30040:SF2">
    <property type="entry name" value="FAD:PROTEIN FMN TRANSFERASE"/>
    <property type="match status" value="1"/>
</dbReference>
<dbReference type="RefSeq" id="WP_078813755.1">
    <property type="nucleotide sequence ID" value="NZ_FUYE01000007.1"/>
</dbReference>
<comment type="similarity">
    <text evidence="10">Belongs to the ApbE family.</text>
</comment>
<dbReference type="GO" id="GO:0046872">
    <property type="term" value="F:metal ion binding"/>
    <property type="evidence" value="ECO:0007669"/>
    <property type="project" value="UniProtKB-UniRule"/>
</dbReference>
<feature type="binding site" evidence="11">
    <location>
        <position position="279"/>
    </location>
    <ligand>
        <name>Mg(2+)</name>
        <dbReference type="ChEBI" id="CHEBI:18420"/>
    </ligand>
</feature>
<evidence type="ECO:0000256" key="1">
    <source>
        <dbReference type="ARBA" id="ARBA00011955"/>
    </source>
</evidence>
<keyword evidence="7 10" id="KW-0460">Magnesium</keyword>
<dbReference type="PANTHER" id="PTHR30040">
    <property type="entry name" value="THIAMINE BIOSYNTHESIS LIPOPROTEIN APBE"/>
    <property type="match status" value="1"/>
</dbReference>
<protein>
    <recommendedName>
        <fullName evidence="2 10">FAD:protein FMN transferase</fullName>
        <ecNumber evidence="1 10">2.7.1.180</ecNumber>
    </recommendedName>
    <alternativeName>
        <fullName evidence="8 10">Flavin transferase</fullName>
    </alternativeName>
</protein>
<evidence type="ECO:0000256" key="4">
    <source>
        <dbReference type="ARBA" id="ARBA00022679"/>
    </source>
</evidence>
<evidence type="ECO:0000256" key="5">
    <source>
        <dbReference type="ARBA" id="ARBA00022723"/>
    </source>
</evidence>
<dbReference type="GO" id="GO:0016740">
    <property type="term" value="F:transferase activity"/>
    <property type="evidence" value="ECO:0007669"/>
    <property type="project" value="UniProtKB-UniRule"/>
</dbReference>
<dbReference type="EC" id="2.7.1.180" evidence="1 10"/>
<evidence type="ECO:0000313" key="12">
    <source>
        <dbReference type="EMBL" id="SKA97166.1"/>
    </source>
</evidence>
<evidence type="ECO:0000256" key="8">
    <source>
        <dbReference type="ARBA" id="ARBA00031306"/>
    </source>
</evidence>
<evidence type="ECO:0000256" key="11">
    <source>
        <dbReference type="PIRSR" id="PIRSR006268-2"/>
    </source>
</evidence>
<feature type="binding site" evidence="11">
    <location>
        <position position="162"/>
    </location>
    <ligand>
        <name>Mg(2+)</name>
        <dbReference type="ChEBI" id="CHEBI:18420"/>
    </ligand>
</feature>
<evidence type="ECO:0000256" key="2">
    <source>
        <dbReference type="ARBA" id="ARBA00016337"/>
    </source>
</evidence>
<evidence type="ECO:0000256" key="10">
    <source>
        <dbReference type="PIRNR" id="PIRNR006268"/>
    </source>
</evidence>
<keyword evidence="12" id="KW-0449">Lipoprotein</keyword>
<dbReference type="STRING" id="48467.SAMN02745166_02562"/>
<dbReference type="AlphaFoldDB" id="A0A1T4Y5Z7"/>
<comment type="catalytic activity">
    <reaction evidence="9 10">
        <text>L-threonyl-[protein] + FAD = FMN-L-threonyl-[protein] + AMP + H(+)</text>
        <dbReference type="Rhea" id="RHEA:36847"/>
        <dbReference type="Rhea" id="RHEA-COMP:11060"/>
        <dbReference type="Rhea" id="RHEA-COMP:11061"/>
        <dbReference type="ChEBI" id="CHEBI:15378"/>
        <dbReference type="ChEBI" id="CHEBI:30013"/>
        <dbReference type="ChEBI" id="CHEBI:57692"/>
        <dbReference type="ChEBI" id="CHEBI:74257"/>
        <dbReference type="ChEBI" id="CHEBI:456215"/>
        <dbReference type="EC" id="2.7.1.180"/>
    </reaction>
</comment>
<dbReference type="Gene3D" id="3.10.520.10">
    <property type="entry name" value="ApbE-like domains"/>
    <property type="match status" value="1"/>
</dbReference>